<keyword evidence="3" id="KW-1185">Reference proteome</keyword>
<dbReference type="AlphaFoldDB" id="A0A4Z2J2D7"/>
<dbReference type="EMBL" id="SRLO01000032">
    <property type="protein sequence ID" value="TNN83643.1"/>
    <property type="molecule type" value="Genomic_DNA"/>
</dbReference>
<proteinExistence type="predicted"/>
<accession>A0A4Z2J2D7</accession>
<comment type="caution">
    <text evidence="2">The sequence shown here is derived from an EMBL/GenBank/DDBJ whole genome shotgun (WGS) entry which is preliminary data.</text>
</comment>
<protein>
    <submittedName>
        <fullName evidence="2">Uncharacterized protein</fullName>
    </submittedName>
</protein>
<organism evidence="2 3">
    <name type="scientific">Liparis tanakae</name>
    <name type="common">Tanaka's snailfish</name>
    <dbReference type="NCBI Taxonomy" id="230148"/>
    <lineage>
        <taxon>Eukaryota</taxon>
        <taxon>Metazoa</taxon>
        <taxon>Chordata</taxon>
        <taxon>Craniata</taxon>
        <taxon>Vertebrata</taxon>
        <taxon>Euteleostomi</taxon>
        <taxon>Actinopterygii</taxon>
        <taxon>Neopterygii</taxon>
        <taxon>Teleostei</taxon>
        <taxon>Neoteleostei</taxon>
        <taxon>Acanthomorphata</taxon>
        <taxon>Eupercaria</taxon>
        <taxon>Perciformes</taxon>
        <taxon>Cottioidei</taxon>
        <taxon>Cottales</taxon>
        <taxon>Liparidae</taxon>
        <taxon>Liparis</taxon>
    </lineage>
</organism>
<feature type="region of interest" description="Disordered" evidence="1">
    <location>
        <begin position="1"/>
        <end position="23"/>
    </location>
</feature>
<evidence type="ECO:0000313" key="2">
    <source>
        <dbReference type="EMBL" id="TNN83643.1"/>
    </source>
</evidence>
<evidence type="ECO:0000313" key="3">
    <source>
        <dbReference type="Proteomes" id="UP000314294"/>
    </source>
</evidence>
<sequence length="131" mass="14451">MGTERMHRGHHTEPMLDGVVSENRSEVSGSVQLCKIKTLDMSQRKCSAELNTEAGERGKACVETWISPPSVPSSCWPRYTLWVFVLRLLHTLPVWPAEGCFKGCGHALANHSPGVGSYEPMRAQSDKVDEG</sequence>
<name>A0A4Z2J2D7_9TELE</name>
<feature type="compositionally biased region" description="Basic and acidic residues" evidence="1">
    <location>
        <begin position="1"/>
        <end position="14"/>
    </location>
</feature>
<evidence type="ECO:0000256" key="1">
    <source>
        <dbReference type="SAM" id="MobiDB-lite"/>
    </source>
</evidence>
<dbReference type="Proteomes" id="UP000314294">
    <property type="component" value="Unassembled WGS sequence"/>
</dbReference>
<reference evidence="2 3" key="1">
    <citation type="submission" date="2019-03" db="EMBL/GenBank/DDBJ databases">
        <title>First draft genome of Liparis tanakae, snailfish: a comprehensive survey of snailfish specific genes.</title>
        <authorList>
            <person name="Kim W."/>
            <person name="Song I."/>
            <person name="Jeong J.-H."/>
            <person name="Kim D."/>
            <person name="Kim S."/>
            <person name="Ryu S."/>
            <person name="Song J.Y."/>
            <person name="Lee S.K."/>
        </authorList>
    </citation>
    <scope>NUCLEOTIDE SEQUENCE [LARGE SCALE GENOMIC DNA]</scope>
    <source>
        <tissue evidence="2">Muscle</tissue>
    </source>
</reference>
<gene>
    <name evidence="2" type="ORF">EYF80_006161</name>
</gene>